<accession>A0A0E9U4R5</accession>
<dbReference type="EMBL" id="GBXM01048402">
    <property type="protein sequence ID" value="JAH60175.1"/>
    <property type="molecule type" value="Transcribed_RNA"/>
</dbReference>
<dbReference type="AlphaFoldDB" id="A0A0E9U4R5"/>
<reference evidence="1" key="1">
    <citation type="submission" date="2014-11" db="EMBL/GenBank/DDBJ databases">
        <authorList>
            <person name="Amaro Gonzalez C."/>
        </authorList>
    </citation>
    <scope>NUCLEOTIDE SEQUENCE</scope>
</reference>
<evidence type="ECO:0000313" key="1">
    <source>
        <dbReference type="EMBL" id="JAH60175.1"/>
    </source>
</evidence>
<protein>
    <submittedName>
        <fullName evidence="1">Uncharacterized protein</fullName>
    </submittedName>
</protein>
<sequence length="28" mass="3199">MQLQKQYKEVKLCSDAGISFNHLCSVVE</sequence>
<organism evidence="1">
    <name type="scientific">Anguilla anguilla</name>
    <name type="common">European freshwater eel</name>
    <name type="synonym">Muraena anguilla</name>
    <dbReference type="NCBI Taxonomy" id="7936"/>
    <lineage>
        <taxon>Eukaryota</taxon>
        <taxon>Metazoa</taxon>
        <taxon>Chordata</taxon>
        <taxon>Craniata</taxon>
        <taxon>Vertebrata</taxon>
        <taxon>Euteleostomi</taxon>
        <taxon>Actinopterygii</taxon>
        <taxon>Neopterygii</taxon>
        <taxon>Teleostei</taxon>
        <taxon>Anguilliformes</taxon>
        <taxon>Anguillidae</taxon>
        <taxon>Anguilla</taxon>
    </lineage>
</organism>
<reference evidence="1" key="2">
    <citation type="journal article" date="2015" name="Fish Shellfish Immunol.">
        <title>Early steps in the European eel (Anguilla anguilla)-Vibrio vulnificus interaction in the gills: Role of the RtxA13 toxin.</title>
        <authorList>
            <person name="Callol A."/>
            <person name="Pajuelo D."/>
            <person name="Ebbesson L."/>
            <person name="Teles M."/>
            <person name="MacKenzie S."/>
            <person name="Amaro C."/>
        </authorList>
    </citation>
    <scope>NUCLEOTIDE SEQUENCE</scope>
</reference>
<proteinExistence type="predicted"/>
<name>A0A0E9U4R5_ANGAN</name>